<evidence type="ECO:0000313" key="2">
    <source>
        <dbReference type="Proteomes" id="UP001576776"/>
    </source>
</evidence>
<dbReference type="EMBL" id="JBHFNS010000090">
    <property type="protein sequence ID" value="MFB2938551.1"/>
    <property type="molecule type" value="Genomic_DNA"/>
</dbReference>
<dbReference type="Pfam" id="PF13365">
    <property type="entry name" value="Trypsin_2"/>
    <property type="match status" value="1"/>
</dbReference>
<organism evidence="1 2">
    <name type="scientific">Floridaenema fluviatile BLCC-F154</name>
    <dbReference type="NCBI Taxonomy" id="3153640"/>
    <lineage>
        <taxon>Bacteria</taxon>
        <taxon>Bacillati</taxon>
        <taxon>Cyanobacteriota</taxon>
        <taxon>Cyanophyceae</taxon>
        <taxon>Oscillatoriophycideae</taxon>
        <taxon>Aerosakkonematales</taxon>
        <taxon>Aerosakkonemataceae</taxon>
        <taxon>Floridanema</taxon>
        <taxon>Floridanema fluviatile</taxon>
    </lineage>
</organism>
<sequence>MRFYDRLPAILAGTAIVNAIVVMQPRVAVALSGEEINNIAREVTVLIIAKEGHGSGVIVAKDNNTYYVLTANHVVSDPDDYKIITSDRQAYKLDYRKVKRLPGVDLAIVEFSSDKNYKVAKLANSDKLTEGKPVFVSGWPRPGGTGQLVRQFTDGRISGFLDQPVEGYKIIYTNVTQPGMSGGPVVDAGGRVVGIHGWGDTADPKALRREGLSPEAANSIARLIKPGFNYAIPINTFLSLAPQQGIYLALQVENSSAPELGAPLANSTPDKRDTIDDINNVLNTVNRIQNTIRRIPGFRF</sequence>
<reference evidence="1 2" key="1">
    <citation type="submission" date="2024-09" db="EMBL/GenBank/DDBJ databases">
        <title>Floridaenema gen nov. (Aerosakkonemataceae, Aerosakkonematales ord. nov., Cyanobacteria) from benthic tropical and subtropical fresh waters, with the description of four new species.</title>
        <authorList>
            <person name="Moretto J.A."/>
            <person name="Berthold D.E."/>
            <person name="Lefler F.W."/>
            <person name="Huang I.-S."/>
            <person name="Laughinghouse H. IV."/>
        </authorList>
    </citation>
    <scope>NUCLEOTIDE SEQUENCE [LARGE SCALE GENOMIC DNA]</scope>
    <source>
        <strain evidence="1 2">BLCC-F154</strain>
    </source>
</reference>
<keyword evidence="1" id="KW-0645">Protease</keyword>
<dbReference type="PANTHER" id="PTHR43019:SF62">
    <property type="entry name" value="SERINE ENDOPROTEASE DEGS"/>
    <property type="match status" value="1"/>
</dbReference>
<comment type="caution">
    <text evidence="1">The sequence shown here is derived from an EMBL/GenBank/DDBJ whole genome shotgun (WGS) entry which is preliminary data.</text>
</comment>
<dbReference type="Gene3D" id="2.40.10.10">
    <property type="entry name" value="Trypsin-like serine proteases"/>
    <property type="match status" value="2"/>
</dbReference>
<dbReference type="Proteomes" id="UP001576776">
    <property type="component" value="Unassembled WGS sequence"/>
</dbReference>
<keyword evidence="2" id="KW-1185">Reference proteome</keyword>
<proteinExistence type="predicted"/>
<name>A0ABV4YJ75_9CYAN</name>
<dbReference type="GO" id="GO:0008233">
    <property type="term" value="F:peptidase activity"/>
    <property type="evidence" value="ECO:0007669"/>
    <property type="project" value="UniProtKB-KW"/>
</dbReference>
<dbReference type="GO" id="GO:0006508">
    <property type="term" value="P:proteolysis"/>
    <property type="evidence" value="ECO:0007669"/>
    <property type="project" value="UniProtKB-KW"/>
</dbReference>
<dbReference type="InterPro" id="IPR043504">
    <property type="entry name" value="Peptidase_S1_PA_chymotrypsin"/>
</dbReference>
<protein>
    <submittedName>
        <fullName evidence="1">Serine protease</fullName>
    </submittedName>
</protein>
<accession>A0ABV4YJ75</accession>
<gene>
    <name evidence="1" type="ORF">ACE1B6_25155</name>
</gene>
<dbReference type="InterPro" id="IPR009003">
    <property type="entry name" value="Peptidase_S1_PA"/>
</dbReference>
<keyword evidence="1" id="KW-0378">Hydrolase</keyword>
<dbReference type="PANTHER" id="PTHR43019">
    <property type="entry name" value="SERINE ENDOPROTEASE DEGS"/>
    <property type="match status" value="1"/>
</dbReference>
<dbReference type="SUPFAM" id="SSF50494">
    <property type="entry name" value="Trypsin-like serine proteases"/>
    <property type="match status" value="1"/>
</dbReference>
<evidence type="ECO:0000313" key="1">
    <source>
        <dbReference type="EMBL" id="MFB2938551.1"/>
    </source>
</evidence>
<dbReference type="RefSeq" id="WP_413260034.1">
    <property type="nucleotide sequence ID" value="NZ_JBHFNS010000090.1"/>
</dbReference>